<evidence type="ECO:0000256" key="1">
    <source>
        <dbReference type="ARBA" id="ARBA00004141"/>
    </source>
</evidence>
<evidence type="ECO:0000256" key="5">
    <source>
        <dbReference type="ARBA" id="ARBA00023136"/>
    </source>
</evidence>
<feature type="transmembrane region" description="Helical" evidence="6">
    <location>
        <begin position="274"/>
        <end position="305"/>
    </location>
</feature>
<dbReference type="STRING" id="545501.BN997_02301"/>
<keyword evidence="5 6" id="KW-0472">Membrane</keyword>
<dbReference type="GO" id="GO:0015086">
    <property type="term" value="F:cadmium ion transmembrane transporter activity"/>
    <property type="evidence" value="ECO:0007669"/>
    <property type="project" value="TreeGrafter"/>
</dbReference>
<feature type="transmembrane region" description="Helical" evidence="6">
    <location>
        <begin position="231"/>
        <end position="254"/>
    </location>
</feature>
<keyword evidence="8" id="KW-1185">Reference proteome</keyword>
<gene>
    <name evidence="7" type="primary">mntH_2</name>
    <name evidence="7" type="ORF">BN997_02301</name>
</gene>
<feature type="transmembrane region" description="Helical" evidence="6">
    <location>
        <begin position="126"/>
        <end position="144"/>
    </location>
</feature>
<name>A0A0A1MAR2_9BACI</name>
<keyword evidence="3 6" id="KW-0812">Transmembrane</keyword>
<keyword evidence="2" id="KW-0813">Transport</keyword>
<evidence type="ECO:0000256" key="6">
    <source>
        <dbReference type="SAM" id="Phobius"/>
    </source>
</evidence>
<comment type="subcellular location">
    <subcellularLocation>
        <location evidence="1">Membrane</location>
        <topology evidence="1">Multi-pass membrane protein</topology>
    </subcellularLocation>
</comment>
<evidence type="ECO:0000256" key="2">
    <source>
        <dbReference type="ARBA" id="ARBA00022448"/>
    </source>
</evidence>
<sequence length="406" mass="42928">MAQSKLVEKLKIIGPGAIITASFIGPGTVTTATRAGAGFGFALLWAVIFSIIATIFLQEMVARIGIVTKQGLGENIRELFQNQILKFASVWIVLIAVCVGCAAYISGDLLGTSLGVSYLTGISENYVAPIIGIIILMLNLLGGYKFIEKVMIFLIVIMSITFITTMFVAGPDVLHVLDGAFIPSIPDGSILMIIALIGTTVVPYNFFIHASTVSEKWNNVKDLKAVRTDTILSITVGGIITAAILITAGALIQGTEVTSVVQLASPLEPLMGDLAPIFVSIGLFAAGFSSAIASPMGAAVTVSSFMRWEGGFANKKYKTVFSVVIILGIITSAIGFEPLEVLLVAQALNGIILPLIAVFIMVVVNRKNAMGKYVNPLWLNIIGGLVTAVVFFLGTYSLVDAISSFL</sequence>
<organism evidence="7 8">
    <name type="scientific">Oceanobacillus oncorhynchi</name>
    <dbReference type="NCBI Taxonomy" id="545501"/>
    <lineage>
        <taxon>Bacteria</taxon>
        <taxon>Bacillati</taxon>
        <taxon>Bacillota</taxon>
        <taxon>Bacilli</taxon>
        <taxon>Bacillales</taxon>
        <taxon>Bacillaceae</taxon>
        <taxon>Oceanobacillus</taxon>
    </lineage>
</organism>
<evidence type="ECO:0000256" key="3">
    <source>
        <dbReference type="ARBA" id="ARBA00022692"/>
    </source>
</evidence>
<dbReference type="PANTHER" id="PTHR11706:SF33">
    <property type="entry name" value="NATURAL RESISTANCE-ASSOCIATED MACROPHAGE PROTEIN 2"/>
    <property type="match status" value="1"/>
</dbReference>
<reference evidence="7 8" key="1">
    <citation type="submission" date="2014-11" db="EMBL/GenBank/DDBJ databases">
        <authorList>
            <person name="Urmite Genomes Urmite Genomes"/>
        </authorList>
    </citation>
    <scope>NUCLEOTIDE SEQUENCE [LARGE SCALE GENOMIC DNA]</scope>
    <source>
        <strain evidence="7 8">Oc5</strain>
    </source>
</reference>
<feature type="transmembrane region" description="Helical" evidence="6">
    <location>
        <begin position="317"/>
        <end position="336"/>
    </location>
</feature>
<dbReference type="Proteomes" id="UP000040453">
    <property type="component" value="Unassembled WGS sequence"/>
</dbReference>
<dbReference type="NCBIfam" id="NF037982">
    <property type="entry name" value="Nramp_1"/>
    <property type="match status" value="1"/>
</dbReference>
<feature type="transmembrane region" description="Helical" evidence="6">
    <location>
        <begin position="35"/>
        <end position="57"/>
    </location>
</feature>
<feature type="transmembrane region" description="Helical" evidence="6">
    <location>
        <begin position="151"/>
        <end position="170"/>
    </location>
</feature>
<protein>
    <submittedName>
        <fullName evidence="7">Divalent metal cation transporter MntH</fullName>
    </submittedName>
</protein>
<keyword evidence="4 6" id="KW-1133">Transmembrane helix</keyword>
<feature type="transmembrane region" description="Helical" evidence="6">
    <location>
        <begin position="12"/>
        <end position="29"/>
    </location>
</feature>
<evidence type="ECO:0000313" key="7">
    <source>
        <dbReference type="EMBL" id="CEI82435.1"/>
    </source>
</evidence>
<feature type="transmembrane region" description="Helical" evidence="6">
    <location>
        <begin position="84"/>
        <end position="106"/>
    </location>
</feature>
<accession>A0A0A1MAR2</accession>
<dbReference type="Gene3D" id="1.20.1740.10">
    <property type="entry name" value="Amino acid/polyamine transporter I"/>
    <property type="match status" value="1"/>
</dbReference>
<dbReference type="GO" id="GO:0005886">
    <property type="term" value="C:plasma membrane"/>
    <property type="evidence" value="ECO:0007669"/>
    <property type="project" value="TreeGrafter"/>
</dbReference>
<proteinExistence type="predicted"/>
<dbReference type="GO" id="GO:0034755">
    <property type="term" value="P:iron ion transmembrane transport"/>
    <property type="evidence" value="ECO:0007669"/>
    <property type="project" value="TreeGrafter"/>
</dbReference>
<dbReference type="AlphaFoldDB" id="A0A0A1MAR2"/>
<dbReference type="EMBL" id="CDGG01000001">
    <property type="protein sequence ID" value="CEI82435.1"/>
    <property type="molecule type" value="Genomic_DNA"/>
</dbReference>
<dbReference type="PANTHER" id="PTHR11706">
    <property type="entry name" value="SOLUTE CARRIER PROTEIN FAMILY 11 MEMBER"/>
    <property type="match status" value="1"/>
</dbReference>
<dbReference type="RefSeq" id="WP_042532261.1">
    <property type="nucleotide sequence ID" value="NZ_CDGG01000001.1"/>
</dbReference>
<evidence type="ECO:0000313" key="8">
    <source>
        <dbReference type="Proteomes" id="UP000040453"/>
    </source>
</evidence>
<feature type="transmembrane region" description="Helical" evidence="6">
    <location>
        <begin position="377"/>
        <end position="399"/>
    </location>
</feature>
<dbReference type="PRINTS" id="PR00447">
    <property type="entry name" value="NATRESASSCMP"/>
</dbReference>
<feature type="transmembrane region" description="Helical" evidence="6">
    <location>
        <begin position="342"/>
        <end position="365"/>
    </location>
</feature>
<dbReference type="InterPro" id="IPR001046">
    <property type="entry name" value="NRAMP_fam"/>
</dbReference>
<dbReference type="Pfam" id="PF01566">
    <property type="entry name" value="Nramp"/>
    <property type="match status" value="1"/>
</dbReference>
<dbReference type="GO" id="GO:0005384">
    <property type="term" value="F:manganese ion transmembrane transporter activity"/>
    <property type="evidence" value="ECO:0007669"/>
    <property type="project" value="TreeGrafter"/>
</dbReference>
<feature type="transmembrane region" description="Helical" evidence="6">
    <location>
        <begin position="190"/>
        <end position="210"/>
    </location>
</feature>
<dbReference type="OrthoDB" id="9787548at2"/>
<evidence type="ECO:0000256" key="4">
    <source>
        <dbReference type="ARBA" id="ARBA00022989"/>
    </source>
</evidence>